<organism evidence="2 3">
    <name type="scientific">Lobosporangium transversale</name>
    <dbReference type="NCBI Taxonomy" id="64571"/>
    <lineage>
        <taxon>Eukaryota</taxon>
        <taxon>Fungi</taxon>
        <taxon>Fungi incertae sedis</taxon>
        <taxon>Mucoromycota</taxon>
        <taxon>Mortierellomycotina</taxon>
        <taxon>Mortierellomycetes</taxon>
        <taxon>Mortierellales</taxon>
        <taxon>Mortierellaceae</taxon>
        <taxon>Lobosporangium</taxon>
    </lineage>
</organism>
<feature type="transmembrane region" description="Helical" evidence="1">
    <location>
        <begin position="144"/>
        <end position="167"/>
    </location>
</feature>
<name>A0A1Y2GUT0_9FUNG</name>
<feature type="transmembrane region" description="Helical" evidence="1">
    <location>
        <begin position="84"/>
        <end position="104"/>
    </location>
</feature>
<proteinExistence type="predicted"/>
<comment type="caution">
    <text evidence="2">The sequence shown here is derived from an EMBL/GenBank/DDBJ whole genome shotgun (WGS) entry which is preliminary data.</text>
</comment>
<accession>A0A1Y2GUT0</accession>
<reference evidence="2 3" key="1">
    <citation type="submission" date="2016-07" db="EMBL/GenBank/DDBJ databases">
        <title>Pervasive Adenine N6-methylation of Active Genes in Fungi.</title>
        <authorList>
            <consortium name="DOE Joint Genome Institute"/>
            <person name="Mondo S.J."/>
            <person name="Dannebaum R.O."/>
            <person name="Kuo R.C."/>
            <person name="Labutti K."/>
            <person name="Haridas S."/>
            <person name="Kuo A."/>
            <person name="Salamov A."/>
            <person name="Ahrendt S.R."/>
            <person name="Lipzen A."/>
            <person name="Sullivan W."/>
            <person name="Andreopoulos W.B."/>
            <person name="Clum A."/>
            <person name="Lindquist E."/>
            <person name="Daum C."/>
            <person name="Ramamoorthy G.K."/>
            <person name="Gryganskyi A."/>
            <person name="Culley D."/>
            <person name="Magnuson J.K."/>
            <person name="James T.Y."/>
            <person name="O'Malley M.A."/>
            <person name="Stajich J.E."/>
            <person name="Spatafora J.W."/>
            <person name="Visel A."/>
            <person name="Grigoriev I.V."/>
        </authorList>
    </citation>
    <scope>NUCLEOTIDE SEQUENCE [LARGE SCALE GENOMIC DNA]</scope>
    <source>
        <strain evidence="2 3">NRRL 3116</strain>
    </source>
</reference>
<keyword evidence="1" id="KW-0472">Membrane</keyword>
<dbReference type="InParanoid" id="A0A1Y2GUT0"/>
<evidence type="ECO:0000256" key="1">
    <source>
        <dbReference type="SAM" id="Phobius"/>
    </source>
</evidence>
<feature type="transmembrane region" description="Helical" evidence="1">
    <location>
        <begin position="48"/>
        <end position="72"/>
    </location>
</feature>
<evidence type="ECO:0008006" key="4">
    <source>
        <dbReference type="Google" id="ProtNLM"/>
    </source>
</evidence>
<evidence type="ECO:0000313" key="2">
    <source>
        <dbReference type="EMBL" id="ORZ22795.1"/>
    </source>
</evidence>
<dbReference type="OrthoDB" id="2418493at2759"/>
<keyword evidence="1" id="KW-1133">Transmembrane helix</keyword>
<evidence type="ECO:0000313" key="3">
    <source>
        <dbReference type="Proteomes" id="UP000193648"/>
    </source>
</evidence>
<dbReference type="EMBL" id="MCFF01000010">
    <property type="protein sequence ID" value="ORZ22795.1"/>
    <property type="molecule type" value="Genomic_DNA"/>
</dbReference>
<dbReference type="GeneID" id="33569478"/>
<gene>
    <name evidence="2" type="ORF">BCR41DRAFT_385080</name>
</gene>
<dbReference type="Proteomes" id="UP000193648">
    <property type="component" value="Unassembled WGS sequence"/>
</dbReference>
<feature type="transmembrane region" description="Helical" evidence="1">
    <location>
        <begin position="12"/>
        <end position="36"/>
    </location>
</feature>
<keyword evidence="3" id="KW-1185">Reference proteome</keyword>
<sequence>MASNKDRDLCCCCIRLRPAVAVISLLYIAVIAATTYQKYVANDNGDKIARIIIFASAGIQLLIALLGLLSAATKSVIITRVFSILWWCLTLVVLGLSIGNLILVTRNDRESIENACRDNLRSSDNGLGKVTDPDDELVNKCYRMVVIISAVVLAIQFVLMCLIGWIFQRYLREVKQDAAVAAALKSVDDGDA</sequence>
<keyword evidence="1" id="KW-0812">Transmembrane</keyword>
<dbReference type="RefSeq" id="XP_021883349.1">
    <property type="nucleotide sequence ID" value="XM_022027635.1"/>
</dbReference>
<dbReference type="AlphaFoldDB" id="A0A1Y2GUT0"/>
<protein>
    <recommendedName>
        <fullName evidence="4">MARVEL domain-containing protein</fullName>
    </recommendedName>
</protein>